<keyword evidence="6" id="KW-0804">Transcription</keyword>
<dbReference type="SUPFAM" id="SSF46689">
    <property type="entry name" value="Homeodomain-like"/>
    <property type="match status" value="1"/>
</dbReference>
<keyword evidence="7 8" id="KW-0539">Nucleus</keyword>
<comment type="subcellular location">
    <subcellularLocation>
        <location evidence="1 8 9">Nucleus</location>
    </subcellularLocation>
</comment>
<dbReference type="InterPro" id="IPR003106">
    <property type="entry name" value="Leu_zip_homeo"/>
</dbReference>
<evidence type="ECO:0000256" key="2">
    <source>
        <dbReference type="ARBA" id="ARBA00006074"/>
    </source>
</evidence>
<feature type="transmembrane region" description="Helical" evidence="12">
    <location>
        <begin position="14"/>
        <end position="37"/>
    </location>
</feature>
<dbReference type="InterPro" id="IPR017970">
    <property type="entry name" value="Homeobox_CS"/>
</dbReference>
<sequence length="235" mass="26041">MAQLGTCLIANHSVSMALVSEPLVISVLFVQTLMILFSQHVKEERRGCDDGHDEQAAGSKKRERGERQRVPRNGHDGSRSRGLSLSDGGSDGGGGGGTRKKLQLTKEQSTLLEDSFRVHNILSHAQKHDLARQLKLKPRQVEVWFQNRRARTKLKQTEVDCEFLKRCCESLTDENQRLKHELMEMRRLASAAAAAAASSQLYVQFPRAAAAMVNVCPSCEKVTEMAKSSSTSYSS</sequence>
<dbReference type="GO" id="GO:0043565">
    <property type="term" value="F:sequence-specific DNA binding"/>
    <property type="evidence" value="ECO:0007669"/>
    <property type="project" value="InterPro"/>
</dbReference>
<accession>A0A6G1C403</accession>
<dbReference type="SMART" id="SM00340">
    <property type="entry name" value="HALZ"/>
    <property type="match status" value="1"/>
</dbReference>
<evidence type="ECO:0000256" key="12">
    <source>
        <dbReference type="SAM" id="Phobius"/>
    </source>
</evidence>
<feature type="compositionally biased region" description="Basic and acidic residues" evidence="11">
    <location>
        <begin position="44"/>
        <end position="55"/>
    </location>
</feature>
<evidence type="ECO:0000256" key="10">
    <source>
        <dbReference type="SAM" id="Coils"/>
    </source>
</evidence>
<proteinExistence type="inferred from homology"/>
<dbReference type="CDD" id="cd00086">
    <property type="entry name" value="homeodomain"/>
    <property type="match status" value="1"/>
</dbReference>
<dbReference type="InterPro" id="IPR001356">
    <property type="entry name" value="HD"/>
</dbReference>
<keyword evidence="5 8" id="KW-0371">Homeobox</keyword>
<keyword evidence="12" id="KW-1133">Transmembrane helix</keyword>
<feature type="coiled-coil region" evidence="10">
    <location>
        <begin position="161"/>
        <end position="188"/>
    </location>
</feature>
<dbReference type="OrthoDB" id="6159439at2759"/>
<evidence type="ECO:0000256" key="7">
    <source>
        <dbReference type="ARBA" id="ARBA00023242"/>
    </source>
</evidence>
<dbReference type="EMBL" id="SPHZ02000010">
    <property type="protein sequence ID" value="KAF0894554.1"/>
    <property type="molecule type" value="Genomic_DNA"/>
</dbReference>
<evidence type="ECO:0000313" key="14">
    <source>
        <dbReference type="EMBL" id="KAF0894554.1"/>
    </source>
</evidence>
<dbReference type="AlphaFoldDB" id="A0A6G1C403"/>
<feature type="region of interest" description="Disordered" evidence="11">
    <location>
        <begin position="44"/>
        <end position="101"/>
    </location>
</feature>
<evidence type="ECO:0000256" key="1">
    <source>
        <dbReference type="ARBA" id="ARBA00004123"/>
    </source>
</evidence>
<evidence type="ECO:0000256" key="9">
    <source>
        <dbReference type="RuleBase" id="RU000682"/>
    </source>
</evidence>
<evidence type="ECO:0000259" key="13">
    <source>
        <dbReference type="PROSITE" id="PS50071"/>
    </source>
</evidence>
<dbReference type="GO" id="GO:0000981">
    <property type="term" value="F:DNA-binding transcription factor activity, RNA polymerase II-specific"/>
    <property type="evidence" value="ECO:0007669"/>
    <property type="project" value="InterPro"/>
</dbReference>
<dbReference type="InterPro" id="IPR050762">
    <property type="entry name" value="HD-ZIP_Homeobox_LZ_Class_II"/>
</dbReference>
<comment type="similarity">
    <text evidence="2">Belongs to the HD-ZIP homeobox family. Class II subfamily.</text>
</comment>
<evidence type="ECO:0000256" key="5">
    <source>
        <dbReference type="ARBA" id="ARBA00023155"/>
    </source>
</evidence>
<evidence type="ECO:0000256" key="8">
    <source>
        <dbReference type="PROSITE-ProRule" id="PRU00108"/>
    </source>
</evidence>
<keyword evidence="3" id="KW-0805">Transcription regulation</keyword>
<gene>
    <name evidence="14" type="ORF">E2562_001856</name>
</gene>
<comment type="caution">
    <text evidence="14">The sequence shown here is derived from an EMBL/GenBank/DDBJ whole genome shotgun (WGS) entry which is preliminary data.</text>
</comment>
<feature type="domain" description="Homeobox" evidence="13">
    <location>
        <begin position="95"/>
        <end position="155"/>
    </location>
</feature>
<name>A0A6G1C403_9ORYZ</name>
<protein>
    <recommendedName>
        <fullName evidence="13">Homeobox domain-containing protein</fullName>
    </recommendedName>
</protein>
<feature type="DNA-binding region" description="Homeobox" evidence="8">
    <location>
        <begin position="97"/>
        <end position="156"/>
    </location>
</feature>
<dbReference type="Gene3D" id="1.10.10.60">
    <property type="entry name" value="Homeodomain-like"/>
    <property type="match status" value="1"/>
</dbReference>
<dbReference type="PANTHER" id="PTHR45714">
    <property type="entry name" value="HOMEOBOX-LEUCINE ZIPPER PROTEIN HAT14"/>
    <property type="match status" value="1"/>
</dbReference>
<evidence type="ECO:0000313" key="15">
    <source>
        <dbReference type="Proteomes" id="UP000479710"/>
    </source>
</evidence>
<dbReference type="SMART" id="SM00389">
    <property type="entry name" value="HOX"/>
    <property type="match status" value="1"/>
</dbReference>
<dbReference type="GO" id="GO:0005634">
    <property type="term" value="C:nucleus"/>
    <property type="evidence" value="ECO:0007669"/>
    <property type="project" value="UniProtKB-SubCell"/>
</dbReference>
<dbReference type="Proteomes" id="UP000479710">
    <property type="component" value="Unassembled WGS sequence"/>
</dbReference>
<keyword evidence="10" id="KW-0175">Coiled coil</keyword>
<evidence type="ECO:0000256" key="11">
    <source>
        <dbReference type="SAM" id="MobiDB-lite"/>
    </source>
</evidence>
<evidence type="ECO:0000256" key="3">
    <source>
        <dbReference type="ARBA" id="ARBA00023015"/>
    </source>
</evidence>
<keyword evidence="4 8" id="KW-0238">DNA-binding</keyword>
<keyword evidence="12" id="KW-0472">Membrane</keyword>
<dbReference type="Pfam" id="PF02183">
    <property type="entry name" value="HALZ"/>
    <property type="match status" value="1"/>
</dbReference>
<keyword evidence="12" id="KW-0812">Transmembrane</keyword>
<evidence type="ECO:0000256" key="4">
    <source>
        <dbReference type="ARBA" id="ARBA00023125"/>
    </source>
</evidence>
<evidence type="ECO:0000256" key="6">
    <source>
        <dbReference type="ARBA" id="ARBA00023163"/>
    </source>
</evidence>
<organism evidence="14 15">
    <name type="scientific">Oryza meyeriana var. granulata</name>
    <dbReference type="NCBI Taxonomy" id="110450"/>
    <lineage>
        <taxon>Eukaryota</taxon>
        <taxon>Viridiplantae</taxon>
        <taxon>Streptophyta</taxon>
        <taxon>Embryophyta</taxon>
        <taxon>Tracheophyta</taxon>
        <taxon>Spermatophyta</taxon>
        <taxon>Magnoliopsida</taxon>
        <taxon>Liliopsida</taxon>
        <taxon>Poales</taxon>
        <taxon>Poaceae</taxon>
        <taxon>BOP clade</taxon>
        <taxon>Oryzoideae</taxon>
        <taxon>Oryzeae</taxon>
        <taxon>Oryzinae</taxon>
        <taxon>Oryza</taxon>
        <taxon>Oryza meyeriana</taxon>
    </lineage>
</organism>
<feature type="compositionally biased region" description="Basic and acidic residues" evidence="11">
    <location>
        <begin position="63"/>
        <end position="79"/>
    </location>
</feature>
<dbReference type="InterPro" id="IPR009057">
    <property type="entry name" value="Homeodomain-like_sf"/>
</dbReference>
<keyword evidence="15" id="KW-1185">Reference proteome</keyword>
<dbReference type="Pfam" id="PF00046">
    <property type="entry name" value="Homeodomain"/>
    <property type="match status" value="1"/>
</dbReference>
<dbReference type="PROSITE" id="PS00027">
    <property type="entry name" value="HOMEOBOX_1"/>
    <property type="match status" value="1"/>
</dbReference>
<dbReference type="PROSITE" id="PS50071">
    <property type="entry name" value="HOMEOBOX_2"/>
    <property type="match status" value="1"/>
</dbReference>
<reference evidence="14 15" key="1">
    <citation type="submission" date="2019-11" db="EMBL/GenBank/DDBJ databases">
        <title>Whole genome sequence of Oryza granulata.</title>
        <authorList>
            <person name="Li W."/>
        </authorList>
    </citation>
    <scope>NUCLEOTIDE SEQUENCE [LARGE SCALE GENOMIC DNA]</scope>
    <source>
        <strain evidence="15">cv. Menghai</strain>
        <tissue evidence="14">Leaf</tissue>
    </source>
</reference>
<dbReference type="PANTHER" id="PTHR45714:SF78">
    <property type="entry name" value="HOMEOBOX-LEUCINE ZIPPER PROTEIN HOX18"/>
    <property type="match status" value="1"/>
</dbReference>